<evidence type="ECO:0000313" key="5">
    <source>
        <dbReference type="EMBL" id="TRY68514.1"/>
    </source>
</evidence>
<dbReference type="GO" id="GO:0097524">
    <property type="term" value="C:sperm plasma membrane"/>
    <property type="evidence" value="ECO:0007669"/>
    <property type="project" value="TreeGrafter"/>
</dbReference>
<evidence type="ECO:0000256" key="2">
    <source>
        <dbReference type="PIRSR" id="PIRSR005211-1"/>
    </source>
</evidence>
<feature type="signal peptide" evidence="3">
    <location>
        <begin position="1"/>
        <end position="19"/>
    </location>
</feature>
<comment type="caution">
    <text evidence="5">The sequence shown here is derived from an EMBL/GenBank/DDBJ whole genome shotgun (WGS) entry which is preliminary data.</text>
</comment>
<dbReference type="GO" id="GO:0036126">
    <property type="term" value="C:sperm flagellum"/>
    <property type="evidence" value="ECO:0007669"/>
    <property type="project" value="TreeGrafter"/>
</dbReference>
<feature type="active site" description="Charge relay system" evidence="2">
    <location>
        <position position="327"/>
    </location>
</feature>
<dbReference type="OrthoDB" id="5954035at2759"/>
<evidence type="ECO:0000313" key="6">
    <source>
        <dbReference type="Proteomes" id="UP000318571"/>
    </source>
</evidence>
<dbReference type="EMBL" id="VCGU01000010">
    <property type="protein sequence ID" value="TRY68514.1"/>
    <property type="molecule type" value="Genomic_DNA"/>
</dbReference>
<name>A0A553NSU9_TIGCA</name>
<dbReference type="GO" id="GO:0051793">
    <property type="term" value="P:medium-chain fatty acid catabolic process"/>
    <property type="evidence" value="ECO:0007669"/>
    <property type="project" value="TreeGrafter"/>
</dbReference>
<evidence type="ECO:0000256" key="3">
    <source>
        <dbReference type="SAM" id="SignalP"/>
    </source>
</evidence>
<feature type="active site" description="Charge relay system" evidence="2">
    <location>
        <position position="358"/>
    </location>
</feature>
<dbReference type="GO" id="GO:0043401">
    <property type="term" value="P:steroid hormone receptor signaling pathway"/>
    <property type="evidence" value="ECO:0007669"/>
    <property type="project" value="TreeGrafter"/>
</dbReference>
<feature type="active site" description="Charge relay system" evidence="2">
    <location>
        <position position="192"/>
    </location>
</feature>
<dbReference type="InterPro" id="IPR000073">
    <property type="entry name" value="AB_hydrolase_1"/>
</dbReference>
<dbReference type="Gene3D" id="3.40.50.1820">
    <property type="entry name" value="alpha/beta hydrolase"/>
    <property type="match status" value="1"/>
</dbReference>
<dbReference type="PANTHER" id="PTHR10794:SF45">
    <property type="entry name" value="MONOACYLGLYCEROL LIPASE ABHD2"/>
    <property type="match status" value="1"/>
</dbReference>
<dbReference type="GO" id="GO:0048240">
    <property type="term" value="P:sperm capacitation"/>
    <property type="evidence" value="ECO:0007669"/>
    <property type="project" value="TreeGrafter"/>
</dbReference>
<dbReference type="InterPro" id="IPR012020">
    <property type="entry name" value="ABHD4"/>
</dbReference>
<feature type="chain" id="PRO_5022133870" description="AB hydrolase-1 domain-containing protein" evidence="3">
    <location>
        <begin position="20"/>
        <end position="465"/>
    </location>
</feature>
<dbReference type="GO" id="GO:0051792">
    <property type="term" value="P:medium-chain fatty acid biosynthetic process"/>
    <property type="evidence" value="ECO:0007669"/>
    <property type="project" value="TreeGrafter"/>
</dbReference>
<dbReference type="STRING" id="6832.A0A553NSU9"/>
<accession>A0A553NSU9</accession>
<gene>
    <name evidence="5" type="ORF">TCAL_03268</name>
</gene>
<evidence type="ECO:0000256" key="1">
    <source>
        <dbReference type="ARBA" id="ARBA00010884"/>
    </source>
</evidence>
<dbReference type="PIRSF" id="PIRSF005211">
    <property type="entry name" value="Ab_hydro_YheT"/>
    <property type="match status" value="1"/>
</dbReference>
<feature type="domain" description="AB hydrolase-1" evidence="4">
    <location>
        <begin position="113"/>
        <end position="363"/>
    </location>
</feature>
<protein>
    <recommendedName>
        <fullName evidence="4">AB hydrolase-1 domain-containing protein</fullName>
    </recommendedName>
</protein>
<evidence type="ECO:0000259" key="4">
    <source>
        <dbReference type="Pfam" id="PF00561"/>
    </source>
</evidence>
<sequence length="465" mass="52619">MYALALVAVILCILFKILNVNNSPAQSLFYSANAKFLDEILKLTPEIAEPYVPTRLWGFSGHVQTIIQGVLSRISCPLVNGRRYFFIQSDHATVTYDLYQPIEKHAMSGDYTLAICPGICNTSESVYIRRVVLQAQLQGYRVAVLNHVGALKNVRLTAPRMFSYGYTHDYDGLIQDIVKRYPATKIICVGFSMGGNLVTKYLGEDRVRPDCILAGISACQGYDAVEAGKYLLLWENCRRLYLYAMTENLRALIRNWQKHLMPEDFKREKGINERDIWSAATLVELDDAYTRKVAGFESVDEFYQDCSSLNYLDGIQVPMIFINAEDDPIVPRPLLDHMMEAIKKHDNILYIEQKFGGHLGFYEGGYIYPNSVTWLDRMVVKLSESLIMFVDNEKNKAPLEDANLALEEIYDKVDSTSEDSASSSPLILRRSFKGAKASLVCGKKNKMHSGWFPRGPGVLGEEARF</sequence>
<comment type="similarity">
    <text evidence="1">Belongs to the AB hydrolase superfamily. AB hydrolase 4 family.</text>
</comment>
<dbReference type="Proteomes" id="UP000318571">
    <property type="component" value="Chromosome 1"/>
</dbReference>
<dbReference type="Pfam" id="PF00561">
    <property type="entry name" value="Abhydrolase_1"/>
    <property type="match status" value="1"/>
</dbReference>
<keyword evidence="3" id="KW-0732">Signal</keyword>
<dbReference type="SUPFAM" id="SSF53474">
    <property type="entry name" value="alpha/beta-Hydrolases"/>
    <property type="match status" value="1"/>
</dbReference>
<dbReference type="InterPro" id="IPR029058">
    <property type="entry name" value="AB_hydrolase_fold"/>
</dbReference>
<dbReference type="OMA" id="HCTGEDV"/>
<dbReference type="GO" id="GO:0008126">
    <property type="term" value="F:acetylesterase activity"/>
    <property type="evidence" value="ECO:0007669"/>
    <property type="project" value="TreeGrafter"/>
</dbReference>
<dbReference type="AlphaFoldDB" id="A0A553NSU9"/>
<dbReference type="InterPro" id="IPR050960">
    <property type="entry name" value="AB_hydrolase_4_sf"/>
</dbReference>
<reference evidence="5 6" key="1">
    <citation type="journal article" date="2018" name="Nat. Ecol. Evol.">
        <title>Genomic signatures of mitonuclear coevolution across populations of Tigriopus californicus.</title>
        <authorList>
            <person name="Barreto F.S."/>
            <person name="Watson E.T."/>
            <person name="Lima T.G."/>
            <person name="Willett C.S."/>
            <person name="Edmands S."/>
            <person name="Li W."/>
            <person name="Burton R.S."/>
        </authorList>
    </citation>
    <scope>NUCLEOTIDE SEQUENCE [LARGE SCALE GENOMIC DNA]</scope>
    <source>
        <strain evidence="5 6">San Diego</strain>
    </source>
</reference>
<dbReference type="GO" id="GO:0046464">
    <property type="term" value="P:acylglycerol catabolic process"/>
    <property type="evidence" value="ECO:0007669"/>
    <property type="project" value="TreeGrafter"/>
</dbReference>
<dbReference type="PANTHER" id="PTHR10794">
    <property type="entry name" value="ABHYDROLASE DOMAIN-CONTAINING PROTEIN"/>
    <property type="match status" value="1"/>
</dbReference>
<organism evidence="5 6">
    <name type="scientific">Tigriopus californicus</name>
    <name type="common">Marine copepod</name>
    <dbReference type="NCBI Taxonomy" id="6832"/>
    <lineage>
        <taxon>Eukaryota</taxon>
        <taxon>Metazoa</taxon>
        <taxon>Ecdysozoa</taxon>
        <taxon>Arthropoda</taxon>
        <taxon>Crustacea</taxon>
        <taxon>Multicrustacea</taxon>
        <taxon>Hexanauplia</taxon>
        <taxon>Copepoda</taxon>
        <taxon>Harpacticoida</taxon>
        <taxon>Harpacticidae</taxon>
        <taxon>Tigriopus</taxon>
    </lineage>
</organism>
<dbReference type="GO" id="GO:0047372">
    <property type="term" value="F:monoacylglycerol lipase activity"/>
    <property type="evidence" value="ECO:0007669"/>
    <property type="project" value="TreeGrafter"/>
</dbReference>
<proteinExistence type="inferred from homology"/>
<keyword evidence="6" id="KW-1185">Reference proteome</keyword>